<evidence type="ECO:0000313" key="1">
    <source>
        <dbReference type="EMBL" id="CAG8812948.1"/>
    </source>
</evidence>
<evidence type="ECO:0000313" key="2">
    <source>
        <dbReference type="Proteomes" id="UP000789759"/>
    </source>
</evidence>
<keyword evidence="2" id="KW-1185">Reference proteome</keyword>
<dbReference type="OrthoDB" id="10548156at2759"/>
<gene>
    <name evidence="1" type="ORF">CPELLU_LOCUS18852</name>
</gene>
<dbReference type="Proteomes" id="UP000789759">
    <property type="component" value="Unassembled WGS sequence"/>
</dbReference>
<comment type="caution">
    <text evidence="1">The sequence shown here is derived from an EMBL/GenBank/DDBJ whole genome shotgun (WGS) entry which is preliminary data.</text>
</comment>
<dbReference type="AlphaFoldDB" id="A0A9N9PCZ2"/>
<feature type="non-terminal residue" evidence="1">
    <location>
        <position position="1"/>
    </location>
</feature>
<proteinExistence type="predicted"/>
<sequence length="113" mass="13953">SDYTIKNPTHIGFLNIYKTYSEYEKAKFSLYKIPKTTILLNFNEVLLYDEYINKINIDEKDKYIREKFLKLKDCDIPKFLIHEDFYKRYSFLSNEEKNIYYSEFQKHHDRILI</sequence>
<accession>A0A9N9PCZ2</accession>
<organism evidence="1 2">
    <name type="scientific">Cetraspora pellucida</name>
    <dbReference type="NCBI Taxonomy" id="1433469"/>
    <lineage>
        <taxon>Eukaryota</taxon>
        <taxon>Fungi</taxon>
        <taxon>Fungi incertae sedis</taxon>
        <taxon>Mucoromycota</taxon>
        <taxon>Glomeromycotina</taxon>
        <taxon>Glomeromycetes</taxon>
        <taxon>Diversisporales</taxon>
        <taxon>Gigasporaceae</taxon>
        <taxon>Cetraspora</taxon>
    </lineage>
</organism>
<reference evidence="1" key="1">
    <citation type="submission" date="2021-06" db="EMBL/GenBank/DDBJ databases">
        <authorList>
            <person name="Kallberg Y."/>
            <person name="Tangrot J."/>
            <person name="Rosling A."/>
        </authorList>
    </citation>
    <scope>NUCLEOTIDE SEQUENCE</scope>
    <source>
        <strain evidence="1">FL966</strain>
    </source>
</reference>
<dbReference type="EMBL" id="CAJVQA010040342">
    <property type="protein sequence ID" value="CAG8812948.1"/>
    <property type="molecule type" value="Genomic_DNA"/>
</dbReference>
<protein>
    <submittedName>
        <fullName evidence="1">7206_t:CDS:1</fullName>
    </submittedName>
</protein>
<name>A0A9N9PCZ2_9GLOM</name>